<accession>A0A2G8KEP1</accession>
<reference evidence="2 3" key="1">
    <citation type="journal article" date="2017" name="PLoS Biol.">
        <title>The sea cucumber genome provides insights into morphological evolution and visceral regeneration.</title>
        <authorList>
            <person name="Zhang X."/>
            <person name="Sun L."/>
            <person name="Yuan J."/>
            <person name="Sun Y."/>
            <person name="Gao Y."/>
            <person name="Zhang L."/>
            <person name="Li S."/>
            <person name="Dai H."/>
            <person name="Hamel J.F."/>
            <person name="Liu C."/>
            <person name="Yu Y."/>
            <person name="Liu S."/>
            <person name="Lin W."/>
            <person name="Guo K."/>
            <person name="Jin S."/>
            <person name="Xu P."/>
            <person name="Storey K.B."/>
            <person name="Huan P."/>
            <person name="Zhang T."/>
            <person name="Zhou Y."/>
            <person name="Zhang J."/>
            <person name="Lin C."/>
            <person name="Li X."/>
            <person name="Xing L."/>
            <person name="Huo D."/>
            <person name="Sun M."/>
            <person name="Wang L."/>
            <person name="Mercier A."/>
            <person name="Li F."/>
            <person name="Yang H."/>
            <person name="Xiang J."/>
        </authorList>
    </citation>
    <scope>NUCLEOTIDE SEQUENCE [LARGE SCALE GENOMIC DNA]</scope>
    <source>
        <strain evidence="2">Shaxun</strain>
        <tissue evidence="2">Muscle</tissue>
    </source>
</reference>
<keyword evidence="3" id="KW-1185">Reference proteome</keyword>
<dbReference type="InterPro" id="IPR013201">
    <property type="entry name" value="Prot_inhib_I29"/>
</dbReference>
<dbReference type="OrthoDB" id="5855924at2759"/>
<evidence type="ECO:0000259" key="1">
    <source>
        <dbReference type="SMART" id="SM00848"/>
    </source>
</evidence>
<dbReference type="AlphaFoldDB" id="A0A2G8KEP1"/>
<feature type="domain" description="Cathepsin propeptide inhibitor" evidence="1">
    <location>
        <begin position="5"/>
        <end position="61"/>
    </location>
</feature>
<comment type="caution">
    <text evidence="2">The sequence shown here is derived from an EMBL/GenBank/DDBJ whole genome shotgun (WGS) entry which is preliminary data.</text>
</comment>
<dbReference type="Proteomes" id="UP000230750">
    <property type="component" value="Unassembled WGS sequence"/>
</dbReference>
<dbReference type="SMART" id="SM00848">
    <property type="entry name" value="Inhibitor_I29"/>
    <property type="match status" value="1"/>
</dbReference>
<evidence type="ECO:0000313" key="2">
    <source>
        <dbReference type="EMBL" id="PIK46478.1"/>
    </source>
</evidence>
<gene>
    <name evidence="2" type="ORF">BSL78_16664</name>
</gene>
<dbReference type="EMBL" id="MRZV01000642">
    <property type="protein sequence ID" value="PIK46478.1"/>
    <property type="molecule type" value="Genomic_DNA"/>
</dbReference>
<organism evidence="2 3">
    <name type="scientific">Stichopus japonicus</name>
    <name type="common">Sea cucumber</name>
    <dbReference type="NCBI Taxonomy" id="307972"/>
    <lineage>
        <taxon>Eukaryota</taxon>
        <taxon>Metazoa</taxon>
        <taxon>Echinodermata</taxon>
        <taxon>Eleutherozoa</taxon>
        <taxon>Echinozoa</taxon>
        <taxon>Holothuroidea</taxon>
        <taxon>Aspidochirotacea</taxon>
        <taxon>Aspidochirotida</taxon>
        <taxon>Stichopodidae</taxon>
        <taxon>Apostichopus</taxon>
    </lineage>
</organism>
<name>A0A2G8KEP1_STIJA</name>
<proteinExistence type="predicted"/>
<dbReference type="Pfam" id="PF08246">
    <property type="entry name" value="Inhibitor_I29"/>
    <property type="match status" value="1"/>
</dbReference>
<dbReference type="SUPFAM" id="SSF54001">
    <property type="entry name" value="Cysteine proteinases"/>
    <property type="match status" value="1"/>
</dbReference>
<protein>
    <recommendedName>
        <fullName evidence="1">Cathepsin propeptide inhibitor domain-containing protein</fullName>
    </recommendedName>
</protein>
<sequence length="84" mass="10308">MEGVRMRFGKVYHGRGEETFRRELWEDNREYVILNNAIAPMAESTYTMRVNQFSDMTEHEQNLQPPRYMNVRRRNSLRRRNRTL</sequence>
<dbReference type="InterPro" id="IPR038765">
    <property type="entry name" value="Papain-like_cys_pep_sf"/>
</dbReference>
<dbReference type="Gene3D" id="1.10.287.2250">
    <property type="match status" value="1"/>
</dbReference>
<evidence type="ECO:0000313" key="3">
    <source>
        <dbReference type="Proteomes" id="UP000230750"/>
    </source>
</evidence>